<organism evidence="1 2">
    <name type="scientific">Entomobacter blattae</name>
    <dbReference type="NCBI Taxonomy" id="2762277"/>
    <lineage>
        <taxon>Bacteria</taxon>
        <taxon>Pseudomonadati</taxon>
        <taxon>Pseudomonadota</taxon>
        <taxon>Alphaproteobacteria</taxon>
        <taxon>Acetobacterales</taxon>
        <taxon>Acetobacteraceae</taxon>
        <taxon>Entomobacter</taxon>
    </lineage>
</organism>
<dbReference type="RefSeq" id="WP_203413927.1">
    <property type="nucleotide sequence ID" value="NZ_CP060244.1"/>
</dbReference>
<dbReference type="KEGG" id="ebla:JGUZn3_01810"/>
<accession>A0A7H1NNT6</accession>
<keyword evidence="2" id="KW-1185">Reference proteome</keyword>
<dbReference type="EMBL" id="CP060244">
    <property type="protein sequence ID" value="QNT77446.1"/>
    <property type="molecule type" value="Genomic_DNA"/>
</dbReference>
<name>A0A7H1NNT6_9PROT</name>
<evidence type="ECO:0000313" key="1">
    <source>
        <dbReference type="EMBL" id="QNT77446.1"/>
    </source>
</evidence>
<proteinExistence type="predicted"/>
<dbReference type="AlphaFoldDB" id="A0A7H1NNT6"/>
<protein>
    <submittedName>
        <fullName evidence="1">Uncharacterized protein</fullName>
    </submittedName>
</protein>
<dbReference type="Proteomes" id="UP000516349">
    <property type="component" value="Chromosome"/>
</dbReference>
<evidence type="ECO:0000313" key="2">
    <source>
        <dbReference type="Proteomes" id="UP000516349"/>
    </source>
</evidence>
<reference evidence="1 2" key="1">
    <citation type="submission" date="2020-08" db="EMBL/GenBank/DDBJ databases">
        <title>Complete genome sequence of Entomobacter blattae G55GP.</title>
        <authorList>
            <person name="Poehlein A."/>
            <person name="Guzman J."/>
            <person name="Daniel R."/>
            <person name="Vilcinskas A."/>
        </authorList>
    </citation>
    <scope>NUCLEOTIDE SEQUENCE [LARGE SCALE GENOMIC DNA]</scope>
    <source>
        <strain evidence="1 2">G55GP</strain>
    </source>
</reference>
<sequence length="405" mass="44842">MAGNKFFGSKKLIKKVRAALQSMDDIAFYNVTHDSNGQSILNLQGVPIPGKFPCGGPFGAAIAVSYIDLTGEDVFEIVGKRWGNNVVASGIASEHAEDQAMQPDNYKALQRKLSLLRSKGLTATVWQLSSGQSCPTCHTKQEIMARDLVQRGLIKKGHFKTVYGATFEETFKIAQFFDDQYSRALIAFSLSPKNRKNIISSNSINFADLPEEVMDILGSASKPTAVFVRNRQIYAIGTDERNEFDLYSTPEVTAIRKACVRNREENNVLASWEVSGELFTTTQEVGPLLFTEMGWTKASQIKHVLMPKNLQHLQYETCETPHLNNAAFLHIVAGGYTDPLAAIEVYHDKMFNNTAQPQWAEGLAVNNTMLYNGASVSDWVLDHADLAKSRFTALDLSAIEESDSI</sequence>
<gene>
    <name evidence="1" type="ORF">JGUZn3_01810</name>
</gene>